<feature type="transmembrane region" description="Helical" evidence="2">
    <location>
        <begin position="407"/>
        <end position="426"/>
    </location>
</feature>
<feature type="transmembrane region" description="Helical" evidence="2">
    <location>
        <begin position="800"/>
        <end position="819"/>
    </location>
</feature>
<organism evidence="3 4">
    <name type="scientific">Paenibacillus swuensis</name>
    <dbReference type="NCBI Taxonomy" id="1178515"/>
    <lineage>
        <taxon>Bacteria</taxon>
        <taxon>Bacillati</taxon>
        <taxon>Bacillota</taxon>
        <taxon>Bacilli</taxon>
        <taxon>Bacillales</taxon>
        <taxon>Paenibacillaceae</taxon>
        <taxon>Paenibacillus</taxon>
    </lineage>
</organism>
<keyword evidence="2" id="KW-0472">Membrane</keyword>
<protein>
    <submittedName>
        <fullName evidence="3">Uncharacterized protein</fullName>
    </submittedName>
</protein>
<sequence>MMLITLLPIQATGLADNSAKASKVVLVAIPDLSFDDFASLTQVNELASRGALGALNIRTPLKGESNSYLTIGAGAPAAAPSVEAPGYVITPQKLYEIQVGPIPANSAIVVPEIAHLQAENKKRLHDAEAGLLGETLHKNKIPVYLFGNRDALPSDRPNQLVIKRQAAYMMMDQQGVIPYGNMGGTMLIRDETSSLPNTTNYQAMLQEWSALPAGSAAVMFELGDLDRLYVSQGFYSAQKWTESKKTILGQMDDFIAQLSKQLGEKDRLILFSPSVNTDAVAEKSLLAPVLVWQGGNVKGIVKGPIGFHQQSMLSSGTTKQPGLVANVDIAPTVLQAWDIPIPQQMKGMPMTAEKMTGGAAWLQRELQEMQTVYKLRPSLLYSLVTYEVIVLLLSLMAVLLRWRRGLFWIRMCLLSILAAPILLLAMGWLSHWSIAGLVSIFILGSLATGYFLSYRRHEFSLTVLSLGIVLFVVADAFTGSSAMERSVLGYDPMVGARYYGIGNEFEGVFIGAVVLAASLLLQQLQWRKKKSPQAELGDAGAGRADTGAGHGDAGTEKGNGEAGHGDAGTLHITRSQIHSATVEEEEAEYIVRTVSTTTDALRGKLVPRSAVFGVSRGTIRAYKLGVAAAFLLAVAFLAAPALGADAGGAIAAAIAFGAAALRMLPGNGLRPISVPRLLLVAAASGAAALALLWLLNAVLLPPAATAQQSHIGRALQLLQEGRLDQIGHIILRKLQMNWHLINVSAWSKVLITSLVVMAVIVFRPRGVFREWQARYPYVMHGFSANTVGAIAVLVLNDSGIVAAATLIVYVAVPMLLLRLQDAPQSR</sequence>
<feature type="transmembrane region" description="Helical" evidence="2">
    <location>
        <begin position="624"/>
        <end position="642"/>
    </location>
</feature>
<accession>A0A172TJM3</accession>
<feature type="transmembrane region" description="Helical" evidence="2">
    <location>
        <begin position="775"/>
        <end position="794"/>
    </location>
</feature>
<evidence type="ECO:0000313" key="4">
    <source>
        <dbReference type="Proteomes" id="UP000076927"/>
    </source>
</evidence>
<keyword evidence="4" id="KW-1185">Reference proteome</keyword>
<keyword evidence="2" id="KW-1133">Transmembrane helix</keyword>
<feature type="transmembrane region" description="Helical" evidence="2">
    <location>
        <begin position="648"/>
        <end position="665"/>
    </location>
</feature>
<dbReference type="PATRIC" id="fig|1178515.4.peg.2608"/>
<dbReference type="OrthoDB" id="3199331at2"/>
<dbReference type="KEGG" id="pswu:SY83_13015"/>
<feature type="transmembrane region" description="Helical" evidence="2">
    <location>
        <begin position="379"/>
        <end position="400"/>
    </location>
</feature>
<feature type="transmembrane region" description="Helical" evidence="2">
    <location>
        <begin position="459"/>
        <end position="478"/>
    </location>
</feature>
<dbReference type="STRING" id="1178515.SY83_13015"/>
<dbReference type="RefSeq" id="WP_068607133.1">
    <property type="nucleotide sequence ID" value="NZ_CP011388.1"/>
</dbReference>
<gene>
    <name evidence="3" type="ORF">SY83_13015</name>
</gene>
<feature type="transmembrane region" description="Helical" evidence="2">
    <location>
        <begin position="745"/>
        <end position="763"/>
    </location>
</feature>
<name>A0A172TJM3_9BACL</name>
<feature type="transmembrane region" description="Helical" evidence="2">
    <location>
        <begin position="498"/>
        <end position="521"/>
    </location>
</feature>
<dbReference type="SUPFAM" id="SSF53649">
    <property type="entry name" value="Alkaline phosphatase-like"/>
    <property type="match status" value="1"/>
</dbReference>
<feature type="transmembrane region" description="Helical" evidence="2">
    <location>
        <begin position="432"/>
        <end position="452"/>
    </location>
</feature>
<evidence type="ECO:0000313" key="3">
    <source>
        <dbReference type="EMBL" id="ANE47037.1"/>
    </source>
</evidence>
<keyword evidence="2" id="KW-0812">Transmembrane</keyword>
<reference evidence="3 4" key="1">
    <citation type="submission" date="2015-01" db="EMBL/GenBank/DDBJ databases">
        <title>Paenibacillus swuensis/DY6/whole genome sequencing.</title>
        <authorList>
            <person name="Kim M.K."/>
            <person name="Srinivasan S."/>
            <person name="Lee J.-J."/>
        </authorList>
    </citation>
    <scope>NUCLEOTIDE SEQUENCE [LARGE SCALE GENOMIC DNA]</scope>
    <source>
        <strain evidence="3 4">DY6</strain>
    </source>
</reference>
<evidence type="ECO:0000256" key="2">
    <source>
        <dbReference type="SAM" id="Phobius"/>
    </source>
</evidence>
<feature type="region of interest" description="Disordered" evidence="1">
    <location>
        <begin position="535"/>
        <end position="568"/>
    </location>
</feature>
<dbReference type="Proteomes" id="UP000076927">
    <property type="component" value="Chromosome"/>
</dbReference>
<feature type="compositionally biased region" description="Low complexity" evidence="1">
    <location>
        <begin position="537"/>
        <end position="547"/>
    </location>
</feature>
<dbReference type="InterPro" id="IPR017850">
    <property type="entry name" value="Alkaline_phosphatase_core_sf"/>
</dbReference>
<evidence type="ECO:0000256" key="1">
    <source>
        <dbReference type="SAM" id="MobiDB-lite"/>
    </source>
</evidence>
<dbReference type="AlphaFoldDB" id="A0A172TJM3"/>
<proteinExistence type="predicted"/>
<dbReference type="EMBL" id="CP011388">
    <property type="protein sequence ID" value="ANE47037.1"/>
    <property type="molecule type" value="Genomic_DNA"/>
</dbReference>
<feature type="transmembrane region" description="Helical" evidence="2">
    <location>
        <begin position="677"/>
        <end position="695"/>
    </location>
</feature>